<evidence type="ECO:0000313" key="1">
    <source>
        <dbReference type="EMBL" id="OCS83471.1"/>
    </source>
</evidence>
<dbReference type="Pfam" id="PF13730">
    <property type="entry name" value="HTH_36"/>
    <property type="match status" value="1"/>
</dbReference>
<organism evidence="1 2">
    <name type="scientific">Caryophanon tenue</name>
    <dbReference type="NCBI Taxonomy" id="33978"/>
    <lineage>
        <taxon>Bacteria</taxon>
        <taxon>Bacillati</taxon>
        <taxon>Bacillota</taxon>
        <taxon>Bacilli</taxon>
        <taxon>Bacillales</taxon>
        <taxon>Caryophanaceae</taxon>
        <taxon>Caryophanon</taxon>
    </lineage>
</organism>
<dbReference type="EMBL" id="MASJ01000035">
    <property type="protein sequence ID" value="OCS83471.1"/>
    <property type="molecule type" value="Genomic_DNA"/>
</dbReference>
<dbReference type="InterPro" id="IPR036388">
    <property type="entry name" value="WH-like_DNA-bd_sf"/>
</dbReference>
<evidence type="ECO:0008006" key="3">
    <source>
        <dbReference type="Google" id="ProtNLM"/>
    </source>
</evidence>
<gene>
    <name evidence="1" type="ORF">A6M13_15840</name>
</gene>
<dbReference type="Proteomes" id="UP000093199">
    <property type="component" value="Unassembled WGS sequence"/>
</dbReference>
<dbReference type="AlphaFoldDB" id="A0A1C0Y8J3"/>
<proteinExistence type="predicted"/>
<keyword evidence="2" id="KW-1185">Reference proteome</keyword>
<dbReference type="STRING" id="33978.A6M13_15840"/>
<reference evidence="1 2" key="1">
    <citation type="submission" date="2016-07" db="EMBL/GenBank/DDBJ databases">
        <title>Caryophanon tenue genome sequencing.</title>
        <authorList>
            <person name="Verma A."/>
            <person name="Pal Y."/>
            <person name="Krishnamurthi S."/>
        </authorList>
    </citation>
    <scope>NUCLEOTIDE SEQUENCE [LARGE SCALE GENOMIC DNA]</scope>
    <source>
        <strain evidence="1 2">DSM 14152</strain>
    </source>
</reference>
<sequence length="308" mass="35012">MTTITLKAQELKRYSLFKKQDEMDRDIWRYVDWLQEHHVRQSVIDVLRNLGSRALMYLGIAFPKQQTIAKDLKLSDKTVNLAIKDLEALGIIESRRTLNGWRASGKVYQIKPFCLERLSQKVKSVTCVKPSHTNDFTLVSDFEPYPTKQKFLKKDVAPTGETSHSQNTVKTFYQKLKALVQARKGAIQGFSQLMKVIFGKMKKMRSEGTLGMSNSQLEQIMYQSLDVLLHKQGVKNEQAMLNAIINNKISDMTTPQATPSAAPAAKRTEVLPDWFATRHERVETVLSAEEEAELAEARARVLKKLGLA</sequence>
<protein>
    <recommendedName>
        <fullName evidence="3">Helix-turn-helix domain-containing protein</fullName>
    </recommendedName>
</protein>
<name>A0A1C0Y8J3_9BACL</name>
<dbReference type="RefSeq" id="WP_066546806.1">
    <property type="nucleotide sequence ID" value="NZ_MASJ01000035.1"/>
</dbReference>
<accession>A0A1C0Y8J3</accession>
<evidence type="ECO:0000313" key="2">
    <source>
        <dbReference type="Proteomes" id="UP000093199"/>
    </source>
</evidence>
<comment type="caution">
    <text evidence="1">The sequence shown here is derived from an EMBL/GenBank/DDBJ whole genome shotgun (WGS) entry which is preliminary data.</text>
</comment>
<dbReference type="Gene3D" id="1.10.10.10">
    <property type="entry name" value="Winged helix-like DNA-binding domain superfamily/Winged helix DNA-binding domain"/>
    <property type="match status" value="1"/>
</dbReference>